<dbReference type="OrthoDB" id="6146901at2759"/>
<feature type="compositionally biased region" description="Basic and acidic residues" evidence="1">
    <location>
        <begin position="236"/>
        <end position="274"/>
    </location>
</feature>
<dbReference type="InterPro" id="IPR009003">
    <property type="entry name" value="Peptidase_S1_PA"/>
</dbReference>
<feature type="compositionally biased region" description="Polar residues" evidence="1">
    <location>
        <begin position="1"/>
        <end position="20"/>
    </location>
</feature>
<evidence type="ECO:0000256" key="1">
    <source>
        <dbReference type="SAM" id="MobiDB-lite"/>
    </source>
</evidence>
<organism evidence="2 3">
    <name type="scientific">Candidula unifasciata</name>
    <dbReference type="NCBI Taxonomy" id="100452"/>
    <lineage>
        <taxon>Eukaryota</taxon>
        <taxon>Metazoa</taxon>
        <taxon>Spiralia</taxon>
        <taxon>Lophotrochozoa</taxon>
        <taxon>Mollusca</taxon>
        <taxon>Gastropoda</taxon>
        <taxon>Heterobranchia</taxon>
        <taxon>Euthyneura</taxon>
        <taxon>Panpulmonata</taxon>
        <taxon>Eupulmonata</taxon>
        <taxon>Stylommatophora</taxon>
        <taxon>Helicina</taxon>
        <taxon>Helicoidea</taxon>
        <taxon>Geomitridae</taxon>
        <taxon>Candidula</taxon>
    </lineage>
</organism>
<feature type="region of interest" description="Disordered" evidence="1">
    <location>
        <begin position="1"/>
        <end position="85"/>
    </location>
</feature>
<feature type="compositionally biased region" description="Acidic residues" evidence="1">
    <location>
        <begin position="62"/>
        <end position="71"/>
    </location>
</feature>
<dbReference type="EMBL" id="CAJHNH020001213">
    <property type="protein sequence ID" value="CAG5122016.1"/>
    <property type="molecule type" value="Genomic_DNA"/>
</dbReference>
<feature type="compositionally biased region" description="Low complexity" evidence="1">
    <location>
        <begin position="72"/>
        <end position="85"/>
    </location>
</feature>
<dbReference type="AlphaFoldDB" id="A0A8S3Z5H8"/>
<reference evidence="2" key="1">
    <citation type="submission" date="2021-04" db="EMBL/GenBank/DDBJ databases">
        <authorList>
            <consortium name="Molecular Ecology Group"/>
        </authorList>
    </citation>
    <scope>NUCLEOTIDE SEQUENCE</scope>
</reference>
<comment type="caution">
    <text evidence="2">The sequence shown here is derived from an EMBL/GenBank/DDBJ whole genome shotgun (WGS) entry which is preliminary data.</text>
</comment>
<evidence type="ECO:0000313" key="3">
    <source>
        <dbReference type="Proteomes" id="UP000678393"/>
    </source>
</evidence>
<proteinExistence type="predicted"/>
<accession>A0A8S3Z5H8</accession>
<gene>
    <name evidence="2" type="ORF">CUNI_LOCUS7574</name>
</gene>
<feature type="compositionally biased region" description="Polar residues" evidence="1">
    <location>
        <begin position="28"/>
        <end position="51"/>
    </location>
</feature>
<sequence>MDRTTKATTPSEDSSPTFLNSLDFPPLTVQSRPDLNITPTRSNMSNITLLVTGSKKRQMKTEDEEISDEDSLSGSQSSRSASSLNSALSPVKKFRKLAYREPPPVLQSLDSDAFKTLLESPTLSDSQNSELGLCSSSWQSQRASTNNSFGESLGSLGDIIQKYTCTTLDSLKGFETLDSAISPTGCSDSLNLKQGDDAGICKDTLQSVNAATEFPVNVLSSNAAAGSLVQASFSHGESKVAVREESHKRKLNDKSTAEESQMKLDVRKENRDTNKNNNDNDYFDGDEQKEEDQHATNEFLESDLDQYQKCKKRRHHTKFYSIPDLQVKDLPDEIQHEDSVTFLSCLSQLVVQITVHSTSAARKPSDMYSSYIGTTRKRYGTGFIASVDDDIRKYKCRREGCPHATFCEDFNTSLDDSASMAPPPSFSRSESNASTSFNRSVSNISTASSSSTGSPGLKHFFYSGVTIHTNKHVIFDQSEAENAYVKFFYNTPQGKEVIQGHVAAISGINKSQDHVVLHVMSHERALFTTVSLCLHNAEACYKQMLESISSIQRPLDHKNKHDWVAIISHPHGMSKAISFGRIIKEIAEYARIIKYYDAATCPGSSGGLVITPSLLRLQWPGAVHSCTDLNTGYNVTFDSRSRDLDPNDTDRIHKTMISKKQVDQDIFRL</sequence>
<keyword evidence="3" id="KW-1185">Reference proteome</keyword>
<dbReference type="Proteomes" id="UP000678393">
    <property type="component" value="Unassembled WGS sequence"/>
</dbReference>
<dbReference type="SUPFAM" id="SSF50494">
    <property type="entry name" value="Trypsin-like serine proteases"/>
    <property type="match status" value="1"/>
</dbReference>
<evidence type="ECO:0000313" key="2">
    <source>
        <dbReference type="EMBL" id="CAG5122016.1"/>
    </source>
</evidence>
<feature type="region of interest" description="Disordered" evidence="1">
    <location>
        <begin position="235"/>
        <end position="294"/>
    </location>
</feature>
<feature type="compositionally biased region" description="Acidic residues" evidence="1">
    <location>
        <begin position="281"/>
        <end position="290"/>
    </location>
</feature>
<name>A0A8S3Z5H8_9EUPU</name>
<protein>
    <submittedName>
        <fullName evidence="2">Uncharacterized protein</fullName>
    </submittedName>
</protein>